<feature type="chain" id="PRO_5046629753" evidence="2">
    <location>
        <begin position="31"/>
        <end position="102"/>
    </location>
</feature>
<name>A0ABU4V2Z1_9PSEU</name>
<protein>
    <submittedName>
        <fullName evidence="3">Uncharacterized protein</fullName>
    </submittedName>
</protein>
<dbReference type="EMBL" id="JAXAVU010000010">
    <property type="protein sequence ID" value="MDX8145306.1"/>
    <property type="molecule type" value="Genomic_DNA"/>
</dbReference>
<evidence type="ECO:0000256" key="1">
    <source>
        <dbReference type="SAM" id="MobiDB-lite"/>
    </source>
</evidence>
<sequence>MIRRTTAAALVLSAIPAALAMTLFAGTAQADDDTPWGKGAGGDTPWSQIVNDGDTPWGQIINDGDTPWGTVTSDDTPWGRSITLPTLPADGDTPWGDDTPWG</sequence>
<organism evidence="3 4">
    <name type="scientific">Lentzea sokolovensis</name>
    <dbReference type="NCBI Taxonomy" id="3095429"/>
    <lineage>
        <taxon>Bacteria</taxon>
        <taxon>Bacillati</taxon>
        <taxon>Actinomycetota</taxon>
        <taxon>Actinomycetes</taxon>
        <taxon>Pseudonocardiales</taxon>
        <taxon>Pseudonocardiaceae</taxon>
        <taxon>Lentzea</taxon>
    </lineage>
</organism>
<evidence type="ECO:0000313" key="3">
    <source>
        <dbReference type="EMBL" id="MDX8145306.1"/>
    </source>
</evidence>
<feature type="region of interest" description="Disordered" evidence="1">
    <location>
        <begin position="32"/>
        <end position="102"/>
    </location>
</feature>
<comment type="caution">
    <text evidence="3">The sequence shown here is derived from an EMBL/GenBank/DDBJ whole genome shotgun (WGS) entry which is preliminary data.</text>
</comment>
<feature type="signal peptide" evidence="2">
    <location>
        <begin position="1"/>
        <end position="30"/>
    </location>
</feature>
<dbReference type="RefSeq" id="WP_319977458.1">
    <property type="nucleotide sequence ID" value="NZ_JAXAVU010000010.1"/>
</dbReference>
<evidence type="ECO:0000256" key="2">
    <source>
        <dbReference type="SAM" id="SignalP"/>
    </source>
</evidence>
<keyword evidence="2" id="KW-0732">Signal</keyword>
<reference evidence="3 4" key="1">
    <citation type="submission" date="2023-11" db="EMBL/GenBank/DDBJ databases">
        <title>Lentzea sokolovensis, sp. nov., Lentzea kristufkii, sp. nov., and Lentzea miocenensis, sp. nov., rare actinobacteria from Sokolov Coal Basin, Miocene lacustrine sediment, Czech Republic.</title>
        <authorList>
            <person name="Lara A."/>
            <person name="Kotroba L."/>
            <person name="Nouioui I."/>
            <person name="Neumann-Schaal M."/>
            <person name="Mast Y."/>
            <person name="Chronakova A."/>
        </authorList>
    </citation>
    <scope>NUCLEOTIDE SEQUENCE [LARGE SCALE GENOMIC DNA]</scope>
    <source>
        <strain evidence="3 4">BCCO 10_0061</strain>
    </source>
</reference>
<reference evidence="3 4" key="2">
    <citation type="submission" date="2023-11" db="EMBL/GenBank/DDBJ databases">
        <authorList>
            <person name="Lara A.C."/>
            <person name="Chronakova A."/>
        </authorList>
    </citation>
    <scope>NUCLEOTIDE SEQUENCE [LARGE SCALE GENOMIC DNA]</scope>
    <source>
        <strain evidence="3 4">BCCO 10_0061</strain>
    </source>
</reference>
<dbReference type="Proteomes" id="UP001285352">
    <property type="component" value="Unassembled WGS sequence"/>
</dbReference>
<evidence type="ECO:0000313" key="4">
    <source>
        <dbReference type="Proteomes" id="UP001285352"/>
    </source>
</evidence>
<accession>A0ABU4V2Z1</accession>
<proteinExistence type="predicted"/>
<keyword evidence="4" id="KW-1185">Reference proteome</keyword>
<gene>
    <name evidence="3" type="ORF">SK854_24555</name>
</gene>